<feature type="region of interest" description="Disordered" evidence="1">
    <location>
        <begin position="131"/>
        <end position="182"/>
    </location>
</feature>
<comment type="caution">
    <text evidence="3">The sequence shown here is derived from an EMBL/GenBank/DDBJ whole genome shotgun (WGS) entry which is preliminary data.</text>
</comment>
<protein>
    <submittedName>
        <fullName evidence="3">Uncharacterized protein</fullName>
    </submittedName>
</protein>
<evidence type="ECO:0000313" key="3">
    <source>
        <dbReference type="EMBL" id="MBB5917045.1"/>
    </source>
</evidence>
<feature type="region of interest" description="Disordered" evidence="1">
    <location>
        <begin position="1"/>
        <end position="40"/>
    </location>
</feature>
<keyword evidence="2" id="KW-0472">Membrane</keyword>
<accession>A0A7W9PJ50</accession>
<evidence type="ECO:0000313" key="4">
    <source>
        <dbReference type="Proteomes" id="UP000540412"/>
    </source>
</evidence>
<sequence length="271" mass="28774">MTTTALLGAAPLPLAVPAPTTTTTPPPTTTSSPTGGTRSCPTTPTVIGEFCPGPDPTLNVPSTAERGTRITVSGNYWRCATVRVTPSWTGTAEPATVYGEGSFEISFTATERVAPGQYSIRATCGEASKTEPITITVRSVPSSSTTTRPKPPPAETTTQPVPETSETEVPITTRSDDDPQRDNTFGTVLAVVAFLLAAGVAALVLRRRRGRTPTTVRAHHQSSHPPQVHVQVVADTNPSIRVREFIRPTGPVVRVRMTGGEPHIRVREVPR</sequence>
<keyword evidence="2" id="KW-0812">Transmembrane</keyword>
<feature type="compositionally biased region" description="Polar residues" evidence="1">
    <location>
        <begin position="155"/>
        <end position="164"/>
    </location>
</feature>
<dbReference type="EMBL" id="JACHIT010000002">
    <property type="protein sequence ID" value="MBB5917045.1"/>
    <property type="molecule type" value="Genomic_DNA"/>
</dbReference>
<proteinExistence type="predicted"/>
<feature type="compositionally biased region" description="Low complexity" evidence="1">
    <location>
        <begin position="133"/>
        <end position="148"/>
    </location>
</feature>
<organism evidence="3 4">
    <name type="scientific">Nocardia transvalensis</name>
    <dbReference type="NCBI Taxonomy" id="37333"/>
    <lineage>
        <taxon>Bacteria</taxon>
        <taxon>Bacillati</taxon>
        <taxon>Actinomycetota</taxon>
        <taxon>Actinomycetes</taxon>
        <taxon>Mycobacteriales</taxon>
        <taxon>Nocardiaceae</taxon>
        <taxon>Nocardia</taxon>
    </lineage>
</organism>
<dbReference type="RefSeq" id="WP_157185490.1">
    <property type="nucleotide sequence ID" value="NZ_JACHIT010000002.1"/>
</dbReference>
<gene>
    <name evidence="3" type="ORF">BJY24_005957</name>
</gene>
<reference evidence="3 4" key="1">
    <citation type="submission" date="2020-08" db="EMBL/GenBank/DDBJ databases">
        <title>Sequencing the genomes of 1000 actinobacteria strains.</title>
        <authorList>
            <person name="Klenk H.-P."/>
        </authorList>
    </citation>
    <scope>NUCLEOTIDE SEQUENCE [LARGE SCALE GENOMIC DNA]</scope>
    <source>
        <strain evidence="3 4">DSM 43582</strain>
    </source>
</reference>
<dbReference type="AlphaFoldDB" id="A0A7W9PJ50"/>
<keyword evidence="2" id="KW-1133">Transmembrane helix</keyword>
<dbReference type="Proteomes" id="UP000540412">
    <property type="component" value="Unassembled WGS sequence"/>
</dbReference>
<evidence type="ECO:0000256" key="2">
    <source>
        <dbReference type="SAM" id="Phobius"/>
    </source>
</evidence>
<keyword evidence="4" id="KW-1185">Reference proteome</keyword>
<name>A0A7W9PJ50_9NOCA</name>
<feature type="transmembrane region" description="Helical" evidence="2">
    <location>
        <begin position="185"/>
        <end position="205"/>
    </location>
</feature>
<evidence type="ECO:0000256" key="1">
    <source>
        <dbReference type="SAM" id="MobiDB-lite"/>
    </source>
</evidence>